<keyword evidence="3" id="KW-1185">Reference proteome</keyword>
<sequence>MVTENSAIISSRLILLLDDLLWVLTITQLKAAILYANSLKELIERSARQSKTLAAEKLKKQGHMQDGTQQHYQQQQQRSAPDRQESTTAKYFSKFDVVSTSYHLITSRFDLHLCDDSSPAEDEKRHWKINGGSMQITFYKLSIDFYPFHPAGEIERVMGRNPSVVKAVYVEFEFLSHGPNHGQRNSLGGSRSPQVSPSHQAQGQRSTRLLESCFVLKVEDVTVYMVSMPGHKRTGHSKLLCSDKRQLHLPPDMSVVHVEYTDYFFPEGLDYPVPHPNMYVLVNPVRLTLDFLTLLWSNVFLLTLSQSLDMDFGEDKPAEHKDIKVELLMPRVIIPAEEKVESQPDRPDALQLQISKLVVCNRRTEERMGREDLRTLLEQYASERLLSSKEFPMDEAAATADQPEEWIPQLLFQHANDTDNPYLDKSVKTLLSHNPDKVKLSPSDLGESGQPQSTLTLPPHKLSCDSLKRAAVSDVWSACADQVWLEFLGVQNFKNRPVPFVEAIPITVWMSVTDIKGCHRKVCSAPVKGHSRPRDGHSSGQSNGHSSQVDVMAPEVREPPSSAMPVLGSSPPVNDRASRRGHATHPSSSSSSQSHPLPSSSSPNSERREVQRSRNNNSTNNNRYGDGYSRGGGGSSGLDPHSDGNSLAGHYHHSHQYPQQQQPQHQQQQRLKYEEDEERRPSKLSLSGGDYSCDGSRRSKTRSRSDSPCRVDHVNFSSSRGGGSQSRQHYSTDPSQGGDSTNLRVNRRQTGGKDEQHDYDARDYEGQGYLGSSPVHNEGISGGHHSSARKRRETLHREDSRSSSSPPLGQRTESGRRREESRDRKNKESGRRVRHSSSSSSDRREMDGYCSGEPRGRGEIDGRSSGEPFTGYEDRYLGPRSRRTEDSPHSRGGDHRMKRREVEFGGRDEDGSFRDRDIVGGQGSRQSRHSSSSSSEFVSSVGGSSRGRRGHQRSSSRERRGSTYERQLEELERKSPRDPVERYERQGEEFHRRHTRDGSRGVSVDRKYDRSEDRSRVVRLKDRDQMDGIPSSSSTEQFHASSDVNGEGRNRRSGSGARLHRSQSRDREGEDPPRTSQKLQRGRHGNSDGFRGEHYSNNNVDSRSSDPPRSSRYAASDADCDNDRFSQTSHSSADTIGRDGGYDQTSYNHHSNNNHSSGAGNNSRRGQGQGSSEPNTNNHNPEQAWTPHGNRPPPEGCKSSEDGLPKLEVGGEGGSKMEAEKKVCILTKINEKLRIQINHFQYLFLLRLSESFAAFQTDLSADLLAMMSLNNRGGKDAAAFQEPPQLPPSPITIVPLMLKELEVAVVCPYQMHQRTFSDDFSVISPFLQGVTTGQDAVFGDEGEGTCFPQLVDNAGGRQVKDDSSLRPGHQTISFKSHSSSQLENLGHTPLEAAPRGKGGYSAAPGATANTSVPTSQAPTPFSSENFRRETFDSMSQSVNSLGKDSGIGIERKPPSQRQQQRGGGGSGGGGKSGKGPTDMKKAFTSAFSSFTDKLKNKMEGLDDAMGDDLETMSIRTDTSDDDFEHLSLDDTEEMPAFFHDPPPPDVASVADSYSEQGEPGDSVSMYAESSTTKGKEMVYAVLFKLDHLEVLAETGPDGMVARAQLARLGTLQLGNICYEDFQARFSTARGYIQEENTDPPPSRYPIKFKFAVQAPQVDAPPDVGHASIHVDELSLQFKMSGVTCLADFAEDEKLPEFLPMSLELRNLFLVLEEDRPPANVTSPGAVPTNVRIQQLSIDRGKDGLFHIAGAPLNSSFGHVYAPTPTPSRPEVTNAVTSPILSPDGTMSLLMAAQNEAVLLRRQLEEVRRANRLYEHQILQWRGMQETTDAGSRPPVGPTPSSPHIGARPGMGRKRQSFTSDILSGSPSSTVSSVILVADHVAGGGAGGSGSSPHPTHEVVDPLRDELEKENLVLQQRVTRLEDDLLTVSKEKESLLQTLQLLQDELLASERKQRAKTK</sequence>
<dbReference type="Proteomes" id="UP000694888">
    <property type="component" value="Unplaced"/>
</dbReference>
<feature type="compositionally biased region" description="Low complexity" evidence="2">
    <location>
        <begin position="538"/>
        <end position="548"/>
    </location>
</feature>
<evidence type="ECO:0000313" key="3">
    <source>
        <dbReference type="Proteomes" id="UP000694888"/>
    </source>
</evidence>
<evidence type="ECO:0000256" key="2">
    <source>
        <dbReference type="SAM" id="MobiDB-lite"/>
    </source>
</evidence>
<feature type="region of interest" description="Disordered" evidence="2">
    <location>
        <begin position="1350"/>
        <end position="1480"/>
    </location>
</feature>
<feature type="compositionally biased region" description="Basic and acidic residues" evidence="2">
    <location>
        <begin position="872"/>
        <end position="918"/>
    </location>
</feature>
<dbReference type="PANTHER" id="PTHR22774:SF11">
    <property type="entry name" value="CHOREIN N-TERMINAL DOMAIN-CONTAINING PROTEIN"/>
    <property type="match status" value="1"/>
</dbReference>
<feature type="coiled-coil region" evidence="1">
    <location>
        <begin position="1903"/>
        <end position="1951"/>
    </location>
</feature>
<feature type="compositionally biased region" description="Polar residues" evidence="2">
    <location>
        <begin position="182"/>
        <end position="204"/>
    </location>
</feature>
<accession>A0ABM1VX95</accession>
<feature type="compositionally biased region" description="Low complexity" evidence="2">
    <location>
        <begin position="1148"/>
        <end position="1172"/>
    </location>
</feature>
<feature type="region of interest" description="Disordered" evidence="2">
    <location>
        <begin position="180"/>
        <end position="204"/>
    </location>
</feature>
<feature type="region of interest" description="Disordered" evidence="2">
    <location>
        <begin position="1824"/>
        <end position="1867"/>
    </location>
</feature>
<feature type="compositionally biased region" description="Basic and acidic residues" evidence="2">
    <location>
        <begin position="1063"/>
        <end position="1073"/>
    </location>
</feature>
<feature type="compositionally biased region" description="Polar residues" evidence="2">
    <location>
        <begin position="1030"/>
        <end position="1044"/>
    </location>
</feature>
<dbReference type="PANTHER" id="PTHR22774">
    <property type="entry name" value="CHOREIN N-TERMINAL DOMAIN-CONTAINING PROTEIN"/>
    <property type="match status" value="1"/>
</dbReference>
<proteinExistence type="predicted"/>
<feature type="compositionally biased region" description="Low complexity" evidence="2">
    <location>
        <begin position="586"/>
        <end position="604"/>
    </location>
</feature>
<reference evidence="4" key="1">
    <citation type="submission" date="2025-08" db="UniProtKB">
        <authorList>
            <consortium name="RefSeq"/>
        </authorList>
    </citation>
    <scope>IDENTIFICATION</scope>
</reference>
<organism evidence="3 4">
    <name type="scientific">Aplysia californica</name>
    <name type="common">California sea hare</name>
    <dbReference type="NCBI Taxonomy" id="6500"/>
    <lineage>
        <taxon>Eukaryota</taxon>
        <taxon>Metazoa</taxon>
        <taxon>Spiralia</taxon>
        <taxon>Lophotrochozoa</taxon>
        <taxon>Mollusca</taxon>
        <taxon>Gastropoda</taxon>
        <taxon>Heterobranchia</taxon>
        <taxon>Euthyneura</taxon>
        <taxon>Tectipleura</taxon>
        <taxon>Aplysiida</taxon>
        <taxon>Aplysioidea</taxon>
        <taxon>Aplysiidae</taxon>
        <taxon>Aplysia</taxon>
    </lineage>
</organism>
<feature type="compositionally biased region" description="Low complexity" evidence="2">
    <location>
        <begin position="656"/>
        <end position="669"/>
    </location>
</feature>
<keyword evidence="1" id="KW-0175">Coiled coil</keyword>
<gene>
    <name evidence="4" type="primary">LOC101863599</name>
</gene>
<feature type="compositionally biased region" description="Low complexity" evidence="2">
    <location>
        <begin position="613"/>
        <end position="627"/>
    </location>
</feature>
<evidence type="ECO:0000256" key="1">
    <source>
        <dbReference type="SAM" id="Coils"/>
    </source>
</evidence>
<dbReference type="Pfam" id="PF24917">
    <property type="entry name" value="BLTP3A_B"/>
    <property type="match status" value="4"/>
</dbReference>
<feature type="compositionally biased region" description="Polar residues" evidence="2">
    <location>
        <begin position="1173"/>
        <end position="1183"/>
    </location>
</feature>
<dbReference type="GeneID" id="101863599"/>
<feature type="compositionally biased region" description="Polar residues" evidence="2">
    <location>
        <begin position="1125"/>
        <end position="1134"/>
    </location>
</feature>
<feature type="compositionally biased region" description="Polar residues" evidence="2">
    <location>
        <begin position="1370"/>
        <end position="1383"/>
    </location>
</feature>
<feature type="compositionally biased region" description="Low complexity" evidence="2">
    <location>
        <begin position="929"/>
        <end position="943"/>
    </location>
</feature>
<feature type="region of interest" description="Disordered" evidence="2">
    <location>
        <begin position="58"/>
        <end position="86"/>
    </location>
</feature>
<feature type="compositionally biased region" description="Low complexity" evidence="2">
    <location>
        <begin position="65"/>
        <end position="77"/>
    </location>
</feature>
<feature type="region of interest" description="Disordered" evidence="2">
    <location>
        <begin position="525"/>
        <end position="1213"/>
    </location>
</feature>
<dbReference type="RefSeq" id="XP_035827038.1">
    <property type="nucleotide sequence ID" value="XM_035971145.1"/>
</dbReference>
<feature type="compositionally biased region" description="Gly residues" evidence="2">
    <location>
        <begin position="1461"/>
        <end position="1473"/>
    </location>
</feature>
<feature type="compositionally biased region" description="Basic and acidic residues" evidence="2">
    <location>
        <begin position="703"/>
        <end position="713"/>
    </location>
</feature>
<feature type="coiled-coil region" evidence="1">
    <location>
        <begin position="1789"/>
        <end position="1816"/>
    </location>
</feature>
<feature type="compositionally biased region" description="Polar residues" evidence="2">
    <location>
        <begin position="1432"/>
        <end position="1442"/>
    </location>
</feature>
<feature type="compositionally biased region" description="Basic and acidic residues" evidence="2">
    <location>
        <begin position="751"/>
        <end position="765"/>
    </location>
</feature>
<evidence type="ECO:0000313" key="4">
    <source>
        <dbReference type="RefSeq" id="XP_035827038.1"/>
    </source>
</evidence>
<name>A0ABM1VX95_APLCA</name>
<feature type="compositionally biased region" description="Basic and acidic residues" evidence="2">
    <location>
        <begin position="813"/>
        <end position="831"/>
    </location>
</feature>
<feature type="compositionally biased region" description="Basic and acidic residues" evidence="2">
    <location>
        <begin position="854"/>
        <end position="864"/>
    </location>
</feature>
<feature type="compositionally biased region" description="Polar residues" evidence="2">
    <location>
        <begin position="729"/>
        <end position="744"/>
    </location>
</feature>
<protein>
    <submittedName>
        <fullName evidence="4">Uncharacterized protein LOC101863599</fullName>
    </submittedName>
</protein>
<feature type="region of interest" description="Disordered" evidence="2">
    <location>
        <begin position="438"/>
        <end position="458"/>
    </location>
</feature>
<dbReference type="InterPro" id="IPR026728">
    <property type="entry name" value="BLTP3A/B"/>
</dbReference>
<feature type="compositionally biased region" description="Low complexity" evidence="2">
    <location>
        <begin position="1101"/>
        <end position="1112"/>
    </location>
</feature>
<feature type="compositionally biased region" description="Polar residues" evidence="2">
    <location>
        <begin position="1407"/>
        <end position="1424"/>
    </location>
</feature>
<feature type="compositionally biased region" description="Basic and acidic residues" evidence="2">
    <location>
        <begin position="955"/>
        <end position="1026"/>
    </location>
</feature>